<feature type="signal peptide" evidence="2">
    <location>
        <begin position="1"/>
        <end position="18"/>
    </location>
</feature>
<feature type="chain" id="PRO_5046215947" evidence="2">
    <location>
        <begin position="19"/>
        <end position="408"/>
    </location>
</feature>
<dbReference type="RefSeq" id="XP_014677888.1">
    <property type="nucleotide sequence ID" value="XM_014822402.1"/>
</dbReference>
<evidence type="ECO:0000256" key="2">
    <source>
        <dbReference type="SAM" id="SignalP"/>
    </source>
</evidence>
<reference evidence="4" key="1">
    <citation type="submission" date="2025-08" db="UniProtKB">
        <authorList>
            <consortium name="RefSeq"/>
        </authorList>
    </citation>
    <scope>IDENTIFICATION</scope>
</reference>
<gene>
    <name evidence="4" type="primary">LOC106817712</name>
</gene>
<evidence type="ECO:0000313" key="4">
    <source>
        <dbReference type="RefSeq" id="XP_014677888.1"/>
    </source>
</evidence>
<name>A0ABM1F0B7_PRICU</name>
<keyword evidence="3" id="KW-1185">Reference proteome</keyword>
<feature type="region of interest" description="Disordered" evidence="1">
    <location>
        <begin position="156"/>
        <end position="194"/>
    </location>
</feature>
<evidence type="ECO:0000313" key="3">
    <source>
        <dbReference type="Proteomes" id="UP000695022"/>
    </source>
</evidence>
<dbReference type="GeneID" id="106817712"/>
<proteinExistence type="predicted"/>
<organism evidence="3 4">
    <name type="scientific">Priapulus caudatus</name>
    <name type="common">Priapulid worm</name>
    <dbReference type="NCBI Taxonomy" id="37621"/>
    <lineage>
        <taxon>Eukaryota</taxon>
        <taxon>Metazoa</taxon>
        <taxon>Ecdysozoa</taxon>
        <taxon>Scalidophora</taxon>
        <taxon>Priapulida</taxon>
        <taxon>Priapulimorpha</taxon>
        <taxon>Priapulimorphida</taxon>
        <taxon>Priapulidae</taxon>
        <taxon>Priapulus</taxon>
    </lineage>
</organism>
<accession>A0ABM1F0B7</accession>
<keyword evidence="2" id="KW-0732">Signal</keyword>
<dbReference type="Proteomes" id="UP000695022">
    <property type="component" value="Unplaced"/>
</dbReference>
<sequence>MNAFTSAILLGLVCGALCGLHDDGYGATRRGYHDDDAYGHGAADGYASGPTYGTRGYDGVAHSGLRHGDGYGNGGYQHGNGYGNGGYQHGNGYGNGGYQHGNGYGNGGYQHGALDAGFLGNFGDLGVGSLGLKNFGGEFVDVEGFNFNQGRSDAAAVAPEGSAIRSRPAVVGDRHRSGSASQYETSAAERSGAGSGEAGVAISAARKAEQNAAQQFTQEAAGAGHARAGAGYRFQKVPRVAYQPVNIAPAKVRLGKTVRHPSPRGAPAALAVRGSHAALAEHAGPAEYVAPGQYAAPTEYAVPAAYGRRTAYDAPARYAARNEYAAPARYAGRAEYAAPNEHAAHTEYAAPTEYAAHNEYAAPNEYAAHTEYAAPNEYAAHNEYIVRHLNLHAFLASFRFMAYFDFLD</sequence>
<protein>
    <submittedName>
        <fullName evidence="4">Glycine-rich protein DOT1-like</fullName>
    </submittedName>
</protein>
<evidence type="ECO:0000256" key="1">
    <source>
        <dbReference type="SAM" id="MobiDB-lite"/>
    </source>
</evidence>